<dbReference type="Proteomes" id="UP000198372">
    <property type="component" value="Unassembled WGS sequence"/>
</dbReference>
<evidence type="ECO:0000256" key="1">
    <source>
        <dbReference type="SAM" id="MobiDB-lite"/>
    </source>
</evidence>
<dbReference type="Pfam" id="PF11034">
    <property type="entry name" value="Grg1"/>
    <property type="match status" value="1"/>
</dbReference>
<evidence type="ECO:0000313" key="4">
    <source>
        <dbReference type="Proteomes" id="UP000198372"/>
    </source>
</evidence>
<gene>
    <name evidence="3" type="ORF">BQ2448_7651</name>
</gene>
<dbReference type="InterPro" id="IPR020100">
    <property type="entry name" value="Glc-repressible_Grg1"/>
</dbReference>
<evidence type="ECO:0000256" key="2">
    <source>
        <dbReference type="SAM" id="Phobius"/>
    </source>
</evidence>
<keyword evidence="2" id="KW-0812">Transmembrane</keyword>
<organism evidence="3 4">
    <name type="scientific">Microbotryum intermedium</name>
    <dbReference type="NCBI Taxonomy" id="269621"/>
    <lineage>
        <taxon>Eukaryota</taxon>
        <taxon>Fungi</taxon>
        <taxon>Dikarya</taxon>
        <taxon>Basidiomycota</taxon>
        <taxon>Pucciniomycotina</taxon>
        <taxon>Microbotryomycetes</taxon>
        <taxon>Microbotryales</taxon>
        <taxon>Microbotryaceae</taxon>
        <taxon>Microbotryum</taxon>
    </lineage>
</organism>
<feature type="region of interest" description="Disordered" evidence="1">
    <location>
        <begin position="67"/>
        <end position="116"/>
    </location>
</feature>
<dbReference type="PANTHER" id="PTHR38789:SF1">
    <property type="entry name" value="GLUCOSE-REPRESSIBLE GENE PROTEIN-RELATED"/>
    <property type="match status" value="1"/>
</dbReference>
<dbReference type="OrthoDB" id="10039103at2759"/>
<keyword evidence="2" id="KW-1133">Transmembrane helix</keyword>
<reference evidence="4" key="1">
    <citation type="submission" date="2016-09" db="EMBL/GenBank/DDBJ databases">
        <authorList>
            <person name="Jeantristanb JTB J.-T."/>
            <person name="Ricardo R."/>
        </authorList>
    </citation>
    <scope>NUCLEOTIDE SEQUENCE [LARGE SCALE GENOMIC DNA]</scope>
</reference>
<protein>
    <submittedName>
        <fullName evidence="3">BQ2448_7651 protein</fullName>
    </submittedName>
</protein>
<dbReference type="EMBL" id="FMSP01000023">
    <property type="protein sequence ID" value="SCV74622.1"/>
    <property type="molecule type" value="Genomic_DNA"/>
</dbReference>
<feature type="compositionally biased region" description="Basic and acidic residues" evidence="1">
    <location>
        <begin position="96"/>
        <end position="116"/>
    </location>
</feature>
<evidence type="ECO:0000313" key="3">
    <source>
        <dbReference type="EMBL" id="SCV74622.1"/>
    </source>
</evidence>
<feature type="transmembrane region" description="Helical" evidence="2">
    <location>
        <begin position="20"/>
        <end position="41"/>
    </location>
</feature>
<accession>A0A238FLH2</accession>
<sequence length="116" mass="12492">MAPSSTARCELASPTFWQLALGELFSVAIFLSLFPSHHILLNCSLHKTRLHYTTLYYHSVQGAASGASHDANKEQAKNSNASLGDRASAGVNAVSDKIDQKSHDAKAEAHKETAKN</sequence>
<dbReference type="PANTHER" id="PTHR38789">
    <property type="entry name" value="REPRESSIBLE PROTEIN GRG1, PUTATIVE (AFU_ORTHOLOGUE AFUA_5G14210)-RELATED"/>
    <property type="match status" value="1"/>
</dbReference>
<keyword evidence="2" id="KW-0472">Membrane</keyword>
<proteinExistence type="predicted"/>
<keyword evidence="4" id="KW-1185">Reference proteome</keyword>
<dbReference type="AlphaFoldDB" id="A0A238FLH2"/>
<name>A0A238FLH2_9BASI</name>